<keyword evidence="3" id="KW-1185">Reference proteome</keyword>
<sequence>MLTWVGTVMIGSFLLSCTAVVVTSGVQILRSIRKVPIDGGFVSQTQEA</sequence>
<organism evidence="2 3">
    <name type="scientific">Desulfosporosinus acididurans</name>
    <dbReference type="NCBI Taxonomy" id="476652"/>
    <lineage>
        <taxon>Bacteria</taxon>
        <taxon>Bacillati</taxon>
        <taxon>Bacillota</taxon>
        <taxon>Clostridia</taxon>
        <taxon>Eubacteriales</taxon>
        <taxon>Desulfitobacteriaceae</taxon>
        <taxon>Desulfosporosinus</taxon>
    </lineage>
</organism>
<evidence type="ECO:0000313" key="2">
    <source>
        <dbReference type="EMBL" id="KLU67956.1"/>
    </source>
</evidence>
<dbReference type="AlphaFoldDB" id="A0A0J1ITH6"/>
<keyword evidence="1" id="KW-0812">Transmembrane</keyword>
<keyword evidence="1" id="KW-0472">Membrane</keyword>
<dbReference type="PATRIC" id="fig|476652.3.peg.365"/>
<protein>
    <submittedName>
        <fullName evidence="2">Uncharacterized protein</fullName>
    </submittedName>
</protein>
<dbReference type="Proteomes" id="UP000036356">
    <property type="component" value="Unassembled WGS sequence"/>
</dbReference>
<accession>A0A0J1ITH6</accession>
<name>A0A0J1ITH6_9FIRM</name>
<dbReference type="EMBL" id="LDZY01000001">
    <property type="protein sequence ID" value="KLU67956.1"/>
    <property type="molecule type" value="Genomic_DNA"/>
</dbReference>
<gene>
    <name evidence="2" type="ORF">DEAC_c03640</name>
</gene>
<evidence type="ECO:0000313" key="3">
    <source>
        <dbReference type="Proteomes" id="UP000036356"/>
    </source>
</evidence>
<comment type="caution">
    <text evidence="2">The sequence shown here is derived from an EMBL/GenBank/DDBJ whole genome shotgun (WGS) entry which is preliminary data.</text>
</comment>
<dbReference type="RefSeq" id="WP_161796406.1">
    <property type="nucleotide sequence ID" value="NZ_LDZY01000001.1"/>
</dbReference>
<dbReference type="STRING" id="476652.DEAC_c03640"/>
<reference evidence="2 3" key="1">
    <citation type="submission" date="2015-06" db="EMBL/GenBank/DDBJ databases">
        <title>Draft genome of the moderately acidophilic sulfate reducer Candidatus Desulfosporosinus acididurans strain M1.</title>
        <authorList>
            <person name="Poehlein A."/>
            <person name="Petzsch P."/>
            <person name="Johnson B.D."/>
            <person name="Schloemann M."/>
            <person name="Daniel R."/>
            <person name="Muehling M."/>
        </authorList>
    </citation>
    <scope>NUCLEOTIDE SEQUENCE [LARGE SCALE GENOMIC DNA]</scope>
    <source>
        <strain evidence="2 3">M1</strain>
    </source>
</reference>
<proteinExistence type="predicted"/>
<feature type="transmembrane region" description="Helical" evidence="1">
    <location>
        <begin position="6"/>
        <end position="29"/>
    </location>
</feature>
<keyword evidence="1" id="KW-1133">Transmembrane helix</keyword>
<evidence type="ECO:0000256" key="1">
    <source>
        <dbReference type="SAM" id="Phobius"/>
    </source>
</evidence>